<dbReference type="EnsemblPlants" id="KQL28164">
    <property type="protein sequence ID" value="KQL28164"/>
    <property type="gene ID" value="SETIT_018634mg"/>
</dbReference>
<proteinExistence type="predicted"/>
<reference evidence="2 4" key="1">
    <citation type="journal article" date="2012" name="Nat. Biotechnol.">
        <title>Reference genome sequence of the model plant Setaria.</title>
        <authorList>
            <person name="Bennetzen J.L."/>
            <person name="Schmutz J."/>
            <person name="Wang H."/>
            <person name="Percifield R."/>
            <person name="Hawkins J."/>
            <person name="Pontaroli A.C."/>
            <person name="Estep M."/>
            <person name="Feng L."/>
            <person name="Vaughn J.N."/>
            <person name="Grimwood J."/>
            <person name="Jenkins J."/>
            <person name="Barry K."/>
            <person name="Lindquist E."/>
            <person name="Hellsten U."/>
            <person name="Deshpande S."/>
            <person name="Wang X."/>
            <person name="Wu X."/>
            <person name="Mitros T."/>
            <person name="Triplett J."/>
            <person name="Yang X."/>
            <person name="Ye C.Y."/>
            <person name="Mauro-Herrera M."/>
            <person name="Wang L."/>
            <person name="Li P."/>
            <person name="Sharma M."/>
            <person name="Sharma R."/>
            <person name="Ronald P.C."/>
            <person name="Panaud O."/>
            <person name="Kellogg E.A."/>
            <person name="Brutnell T.P."/>
            <person name="Doust A.N."/>
            <person name="Tuskan G.A."/>
            <person name="Rokhsar D."/>
            <person name="Devos K.M."/>
        </authorList>
    </citation>
    <scope>NUCLEOTIDE SEQUENCE [LARGE SCALE GENOMIC DNA]</scope>
    <source>
        <strain evidence="4">cv. Yugu1</strain>
        <strain evidence="2">Yugu1</strain>
    </source>
</reference>
<dbReference type="EMBL" id="CM003528">
    <property type="protein sequence ID" value="RCV04918.1"/>
    <property type="molecule type" value="Genomic_DNA"/>
</dbReference>
<protein>
    <submittedName>
        <fullName evidence="2 3">Uncharacterized protein</fullName>
    </submittedName>
</protein>
<sequence length="142" mass="14974">MIASSGGTAGAAYSSRSGSYATVVASHRLARQRSMPAAFASCGRGGERPRRLGDGRGRAPASPAAAGGGVVRALLAWVWRGRRRKAAVMARSGSSSAKEQQYGHDEYAQNFDEGAAAGEPENLSRSFSARYARRALRWDGAR</sequence>
<dbReference type="OrthoDB" id="1088261at2759"/>
<evidence type="ECO:0000313" key="4">
    <source>
        <dbReference type="Proteomes" id="UP000004995"/>
    </source>
</evidence>
<evidence type="ECO:0000313" key="3">
    <source>
        <dbReference type="EnsemblPlants" id="KQL28164"/>
    </source>
</evidence>
<dbReference type="eggNOG" id="ENOG502R3Q7">
    <property type="taxonomic scope" value="Eukaryota"/>
</dbReference>
<reference evidence="3" key="3">
    <citation type="submission" date="2018-08" db="UniProtKB">
        <authorList>
            <consortium name="EnsemblPlants"/>
        </authorList>
    </citation>
    <scope>IDENTIFICATION</scope>
    <source>
        <strain evidence="3">Yugu1</strain>
    </source>
</reference>
<organism evidence="3 4">
    <name type="scientific">Setaria italica</name>
    <name type="common">Foxtail millet</name>
    <name type="synonym">Panicum italicum</name>
    <dbReference type="NCBI Taxonomy" id="4555"/>
    <lineage>
        <taxon>Eukaryota</taxon>
        <taxon>Viridiplantae</taxon>
        <taxon>Streptophyta</taxon>
        <taxon>Embryophyta</taxon>
        <taxon>Tracheophyta</taxon>
        <taxon>Spermatophyta</taxon>
        <taxon>Magnoliopsida</taxon>
        <taxon>Liliopsida</taxon>
        <taxon>Poales</taxon>
        <taxon>Poaceae</taxon>
        <taxon>PACMAD clade</taxon>
        <taxon>Panicoideae</taxon>
        <taxon>Panicodae</taxon>
        <taxon>Paniceae</taxon>
        <taxon>Cenchrinae</taxon>
        <taxon>Setaria</taxon>
    </lineage>
</organism>
<dbReference type="EMBL" id="AGNK02000052">
    <property type="status" value="NOT_ANNOTATED_CDS"/>
    <property type="molecule type" value="Genomic_DNA"/>
</dbReference>
<evidence type="ECO:0000256" key="1">
    <source>
        <dbReference type="SAM" id="MobiDB-lite"/>
    </source>
</evidence>
<dbReference type="HOGENOM" id="CLU_128443_0_0_1"/>
<dbReference type="PANTHER" id="PTHR33168">
    <property type="entry name" value="STRESS INDUCED PROTEIN-RELATED"/>
    <property type="match status" value="1"/>
</dbReference>
<dbReference type="Proteomes" id="UP000004995">
    <property type="component" value="Unassembled WGS sequence"/>
</dbReference>
<feature type="compositionally biased region" description="Basic and acidic residues" evidence="1">
    <location>
        <begin position="45"/>
        <end position="57"/>
    </location>
</feature>
<dbReference type="FunCoup" id="K3YWI8">
    <property type="interactions" value="627"/>
</dbReference>
<evidence type="ECO:0000313" key="2">
    <source>
        <dbReference type="EMBL" id="RCV04918.1"/>
    </source>
</evidence>
<name>K3YWI8_SETIT</name>
<feature type="region of interest" description="Disordered" evidence="1">
    <location>
        <begin position="35"/>
        <end position="65"/>
    </location>
</feature>
<reference evidence="2" key="2">
    <citation type="submission" date="2015-07" db="EMBL/GenBank/DDBJ databases">
        <authorList>
            <person name="Noorani M."/>
        </authorList>
    </citation>
    <scope>NUCLEOTIDE SEQUENCE</scope>
    <source>
        <strain evidence="2">Yugu1</strain>
    </source>
</reference>
<gene>
    <name evidence="3" type="primary">LOC101760602</name>
    <name evidence="2" type="ORF">SETIT_1G040000v2</name>
</gene>
<dbReference type="Gramene" id="KQL28164">
    <property type="protein sequence ID" value="KQL28164"/>
    <property type="gene ID" value="SETIT_018634mg"/>
</dbReference>
<accession>K3YWI8</accession>
<keyword evidence="4" id="KW-1185">Reference proteome</keyword>
<dbReference type="AlphaFoldDB" id="K3YWI8"/>
<dbReference type="OMA" id="QYGHDEY"/>